<accession>A0ABN3Q3I0</accession>
<comment type="caution">
    <text evidence="2">The sequence shown here is derived from an EMBL/GenBank/DDBJ whole genome shotgun (WGS) entry which is preliminary data.</text>
</comment>
<dbReference type="EMBL" id="BAAATD010000007">
    <property type="protein sequence ID" value="GAA2612157.1"/>
    <property type="molecule type" value="Genomic_DNA"/>
</dbReference>
<dbReference type="PANTHER" id="PTHR11011">
    <property type="entry name" value="MALE STERILITY PROTEIN 2-RELATED"/>
    <property type="match status" value="1"/>
</dbReference>
<proteinExistence type="predicted"/>
<reference evidence="2 3" key="1">
    <citation type="journal article" date="2019" name="Int. J. Syst. Evol. Microbiol.">
        <title>The Global Catalogue of Microorganisms (GCM) 10K type strain sequencing project: providing services to taxonomists for standard genome sequencing and annotation.</title>
        <authorList>
            <consortium name="The Broad Institute Genomics Platform"/>
            <consortium name="The Broad Institute Genome Sequencing Center for Infectious Disease"/>
            <person name="Wu L."/>
            <person name="Ma J."/>
        </authorList>
    </citation>
    <scope>NUCLEOTIDE SEQUENCE [LARGE SCALE GENOMIC DNA]</scope>
    <source>
        <strain evidence="2 3">JCM 6833</strain>
    </source>
</reference>
<dbReference type="InterPro" id="IPR036291">
    <property type="entry name" value="NAD(P)-bd_dom_sf"/>
</dbReference>
<name>A0ABN3Q3I0_9ACTN</name>
<dbReference type="PANTHER" id="PTHR11011:SF99">
    <property type="entry name" value="FATTY ACYL-COA REDUCTASE 3"/>
    <property type="match status" value="1"/>
</dbReference>
<evidence type="ECO:0000259" key="1">
    <source>
        <dbReference type="Pfam" id="PF07993"/>
    </source>
</evidence>
<evidence type="ECO:0000313" key="3">
    <source>
        <dbReference type="Proteomes" id="UP001501509"/>
    </source>
</evidence>
<dbReference type="Pfam" id="PF07993">
    <property type="entry name" value="NAD_binding_4"/>
    <property type="match status" value="1"/>
</dbReference>
<sequence>MAVLITGATGFLGIRLLGLLLAQQKPIIALTNRQSRTRIEGLQQALRQTGHPEPLVNSADQWVSLIDIELAENRLGLDPDTYNRLASETEEIWHSAACTSLAPRSSRIHRINVDGTRAILALATEAARINAHPPLLRHVSTAFVAGGRRSGVVTEDELTDAFGFVNAYEESKYDAELMVRQWAAARDACAVVLRPSILVSDQPAPGGHAQPLHFMMGLAALAIAALQKGTSARACFRLPSSAAAHINLMQVDHAAELMVSAAAHQTGPGTATFHISHPDEVPLTTVTELVESVLPLDVQLVPEMPDVPTDLERVAYDTITGFLPYAFFHRHYDRTGLRSQGLDRSLAPVTVEYLRRGLTHPNQQPVG</sequence>
<dbReference type="Proteomes" id="UP001501509">
    <property type="component" value="Unassembled WGS sequence"/>
</dbReference>
<protein>
    <submittedName>
        <fullName evidence="2">SDR family oxidoreductase</fullName>
    </submittedName>
</protein>
<evidence type="ECO:0000313" key="2">
    <source>
        <dbReference type="EMBL" id="GAA2612157.1"/>
    </source>
</evidence>
<dbReference type="SUPFAM" id="SSF51735">
    <property type="entry name" value="NAD(P)-binding Rossmann-fold domains"/>
    <property type="match status" value="1"/>
</dbReference>
<dbReference type="InterPro" id="IPR013120">
    <property type="entry name" value="FAR_NAD-bd"/>
</dbReference>
<feature type="domain" description="Thioester reductase (TE)" evidence="1">
    <location>
        <begin position="5"/>
        <end position="258"/>
    </location>
</feature>
<keyword evidence="3" id="KW-1185">Reference proteome</keyword>
<dbReference type="InterPro" id="IPR026055">
    <property type="entry name" value="FAR"/>
</dbReference>
<organism evidence="2 3">
    <name type="scientific">Actinomadura fulvescens</name>
    <dbReference type="NCBI Taxonomy" id="46160"/>
    <lineage>
        <taxon>Bacteria</taxon>
        <taxon>Bacillati</taxon>
        <taxon>Actinomycetota</taxon>
        <taxon>Actinomycetes</taxon>
        <taxon>Streptosporangiales</taxon>
        <taxon>Thermomonosporaceae</taxon>
        <taxon>Actinomadura</taxon>
    </lineage>
</organism>
<gene>
    <name evidence="2" type="ORF">GCM10010411_53550</name>
</gene>
<dbReference type="RefSeq" id="WP_344545191.1">
    <property type="nucleotide sequence ID" value="NZ_BAAATD010000007.1"/>
</dbReference>
<dbReference type="Gene3D" id="3.40.50.720">
    <property type="entry name" value="NAD(P)-binding Rossmann-like Domain"/>
    <property type="match status" value="1"/>
</dbReference>